<evidence type="ECO:0000259" key="9">
    <source>
        <dbReference type="PROSITE" id="PS50011"/>
    </source>
</evidence>
<evidence type="ECO:0000256" key="4">
    <source>
        <dbReference type="ARBA" id="ARBA00022741"/>
    </source>
</evidence>
<feature type="domain" description="Protein kinase" evidence="9">
    <location>
        <begin position="1"/>
        <end position="213"/>
    </location>
</feature>
<evidence type="ECO:0000256" key="3">
    <source>
        <dbReference type="ARBA" id="ARBA00022679"/>
    </source>
</evidence>
<dbReference type="Gene3D" id="1.10.510.10">
    <property type="entry name" value="Transferase(Phosphotransferase) domain 1"/>
    <property type="match status" value="1"/>
</dbReference>
<reference evidence="10 11" key="2">
    <citation type="journal article" date="2013" name="Genome Biol. Evol.">
        <title>Genome sequencing of Giardia lamblia genotypes A2 and B isolates (DH and GS) and comparative analysis with the genomes of genotypes A1 and E (WB and Pig).</title>
        <authorList>
            <person name="Adam R.D."/>
            <person name="Dahlstrom E.W."/>
            <person name="Martens C.A."/>
            <person name="Bruno D.P."/>
            <person name="Barbian K.D."/>
            <person name="Ricklefs S.M."/>
            <person name="Hernandez M.M."/>
            <person name="Narla N.P."/>
            <person name="Patel R.B."/>
            <person name="Porcella S.F."/>
            <person name="Nash T.E."/>
        </authorList>
    </citation>
    <scope>NUCLEOTIDE SEQUENCE [LARGE SCALE GENOMIC DNA]</scope>
    <source>
        <strain evidence="10 11">DH</strain>
    </source>
</reference>
<dbReference type="PROSITE" id="PS50011">
    <property type="entry name" value="PROTEIN_KINASE_DOM"/>
    <property type="match status" value="1"/>
</dbReference>
<dbReference type="SUPFAM" id="SSF56112">
    <property type="entry name" value="Protein kinase-like (PK-like)"/>
    <property type="match status" value="1"/>
</dbReference>
<dbReference type="EMBL" id="AHGT01000008">
    <property type="protein sequence ID" value="ESU38911.1"/>
    <property type="molecule type" value="Genomic_DNA"/>
</dbReference>
<evidence type="ECO:0000313" key="10">
    <source>
        <dbReference type="EMBL" id="ESU38911.1"/>
    </source>
</evidence>
<comment type="catalytic activity">
    <reaction evidence="8">
        <text>L-seryl-[protein] + ATP = O-phospho-L-seryl-[protein] + ADP + H(+)</text>
        <dbReference type="Rhea" id="RHEA:17989"/>
        <dbReference type="Rhea" id="RHEA-COMP:9863"/>
        <dbReference type="Rhea" id="RHEA-COMP:11604"/>
        <dbReference type="ChEBI" id="CHEBI:15378"/>
        <dbReference type="ChEBI" id="CHEBI:29999"/>
        <dbReference type="ChEBI" id="CHEBI:30616"/>
        <dbReference type="ChEBI" id="CHEBI:83421"/>
        <dbReference type="ChEBI" id="CHEBI:456216"/>
        <dbReference type="EC" id="2.7.11.1"/>
    </reaction>
</comment>
<name>V6TJG8_GIAIN</name>
<dbReference type="VEuPathDB" id="GiardiaDB:DHA2_150200"/>
<dbReference type="VEuPathDB" id="GiardiaDB:GL50803_00137743"/>
<dbReference type="PANTHER" id="PTHR43671">
    <property type="entry name" value="SERINE/THREONINE-PROTEIN KINASE NEK"/>
    <property type="match status" value="1"/>
</dbReference>
<comment type="caution">
    <text evidence="10">The sequence shown here is derived from an EMBL/GenBank/DDBJ whole genome shotgun (WGS) entry which is preliminary data.</text>
</comment>
<dbReference type="Pfam" id="PF00069">
    <property type="entry name" value="Pkinase"/>
    <property type="match status" value="1"/>
</dbReference>
<dbReference type="AlphaFoldDB" id="V6TJG8"/>
<protein>
    <recommendedName>
        <fullName evidence="1">non-specific serine/threonine protein kinase</fullName>
        <ecNumber evidence="1">2.7.11.1</ecNumber>
    </recommendedName>
</protein>
<dbReference type="FunFam" id="1.10.510.10:FF:000844">
    <property type="entry name" value="Kinase, NEK"/>
    <property type="match status" value="1"/>
</dbReference>
<dbReference type="InterPro" id="IPR050660">
    <property type="entry name" value="NEK_Ser/Thr_kinase"/>
</dbReference>
<evidence type="ECO:0000256" key="6">
    <source>
        <dbReference type="ARBA" id="ARBA00022840"/>
    </source>
</evidence>
<evidence type="ECO:0000256" key="7">
    <source>
        <dbReference type="ARBA" id="ARBA00047899"/>
    </source>
</evidence>
<evidence type="ECO:0000256" key="5">
    <source>
        <dbReference type="ARBA" id="ARBA00022777"/>
    </source>
</evidence>
<sequence length="213" mass="23618">MSTSHLDILRHYQMLTDDGLIYVIMDRHDKTLERLLTEHKRRKIPIPITMILSAMKQLTAALAYLHGLSGVGANGLVHCDLRPASILVSADDEHFVIADFGLCRDALWSGSTLIGIMAYVAPEVLLHNEASPASDVWSLGVIIYELVTLRRPDFLEGKDPKDVFVDGWRLDLSGITDGFIKSVLERIFVLEPGSCTRHSLHSTSQLVSWGVSA</sequence>
<comment type="catalytic activity">
    <reaction evidence="7">
        <text>L-threonyl-[protein] + ATP = O-phospho-L-threonyl-[protein] + ADP + H(+)</text>
        <dbReference type="Rhea" id="RHEA:46608"/>
        <dbReference type="Rhea" id="RHEA-COMP:11060"/>
        <dbReference type="Rhea" id="RHEA-COMP:11605"/>
        <dbReference type="ChEBI" id="CHEBI:15378"/>
        <dbReference type="ChEBI" id="CHEBI:30013"/>
        <dbReference type="ChEBI" id="CHEBI:30616"/>
        <dbReference type="ChEBI" id="CHEBI:61977"/>
        <dbReference type="ChEBI" id="CHEBI:456216"/>
        <dbReference type="EC" id="2.7.11.1"/>
    </reaction>
</comment>
<organism evidence="10 11">
    <name type="scientific">Giardia intestinalis</name>
    <name type="common">Giardia lamblia</name>
    <dbReference type="NCBI Taxonomy" id="5741"/>
    <lineage>
        <taxon>Eukaryota</taxon>
        <taxon>Metamonada</taxon>
        <taxon>Diplomonadida</taxon>
        <taxon>Hexamitidae</taxon>
        <taxon>Giardiinae</taxon>
        <taxon>Giardia</taxon>
    </lineage>
</organism>
<keyword evidence="5 10" id="KW-0418">Kinase</keyword>
<dbReference type="InterPro" id="IPR011009">
    <property type="entry name" value="Kinase-like_dom_sf"/>
</dbReference>
<gene>
    <name evidence="10" type="ORF">DHA2_150200</name>
</gene>
<keyword evidence="4" id="KW-0547">Nucleotide-binding</keyword>
<evidence type="ECO:0000256" key="8">
    <source>
        <dbReference type="ARBA" id="ARBA00048679"/>
    </source>
</evidence>
<keyword evidence="6" id="KW-0067">ATP-binding</keyword>
<proteinExistence type="predicted"/>
<keyword evidence="2 10" id="KW-0723">Serine/threonine-protein kinase</keyword>
<dbReference type="InterPro" id="IPR000719">
    <property type="entry name" value="Prot_kinase_dom"/>
</dbReference>
<evidence type="ECO:0000256" key="2">
    <source>
        <dbReference type="ARBA" id="ARBA00022527"/>
    </source>
</evidence>
<evidence type="ECO:0000313" key="11">
    <source>
        <dbReference type="Proteomes" id="UP000018320"/>
    </source>
</evidence>
<dbReference type="Proteomes" id="UP000018320">
    <property type="component" value="Unassembled WGS sequence"/>
</dbReference>
<dbReference type="EC" id="2.7.11.1" evidence="1"/>
<reference evidence="11" key="1">
    <citation type="submission" date="2012-02" db="EMBL/GenBank/DDBJ databases">
        <title>Genome sequencing of Giardia lamblia Genotypes A2 and B isolates (DH and GS) and comparative analysis with the genomes of Genotypes A1 and E (WB and Pig).</title>
        <authorList>
            <person name="Adam R."/>
            <person name="Dahlstrom E."/>
            <person name="Martens C."/>
            <person name="Bruno D."/>
            <person name="Barbian K."/>
            <person name="Porcella S.F."/>
            <person name="Nash T."/>
        </authorList>
    </citation>
    <scope>NUCLEOTIDE SEQUENCE</scope>
    <source>
        <strain evidence="11">DH</strain>
    </source>
</reference>
<evidence type="ECO:0000256" key="1">
    <source>
        <dbReference type="ARBA" id="ARBA00012513"/>
    </source>
</evidence>
<dbReference type="PANTHER" id="PTHR43671:SF98">
    <property type="entry name" value="SERINE_THREONINE-PROTEIN KINASE NEK11"/>
    <property type="match status" value="1"/>
</dbReference>
<dbReference type="GO" id="GO:0005524">
    <property type="term" value="F:ATP binding"/>
    <property type="evidence" value="ECO:0007669"/>
    <property type="project" value="UniProtKB-KW"/>
</dbReference>
<accession>V6TJG8</accession>
<dbReference type="GO" id="GO:0004674">
    <property type="term" value="F:protein serine/threonine kinase activity"/>
    <property type="evidence" value="ECO:0007669"/>
    <property type="project" value="UniProtKB-KW"/>
</dbReference>
<keyword evidence="3" id="KW-0808">Transferase</keyword>